<reference evidence="1" key="2">
    <citation type="submission" date="2021-08" db="EMBL/GenBank/DDBJ databases">
        <authorList>
            <person name="Tani A."/>
            <person name="Ola A."/>
            <person name="Ogura Y."/>
            <person name="Katsura K."/>
            <person name="Hayashi T."/>
        </authorList>
    </citation>
    <scope>NUCLEOTIDE SEQUENCE</scope>
    <source>
        <strain evidence="1">DSM 19015</strain>
    </source>
</reference>
<sequence>MELTGRFWFKRTFGGKLILLVEEKRPRRRLFSKAEPAFKLRWREARLLDFADPALSQLVDLGRLQRHASGGSRFSGPRLVPVAATASA</sequence>
<accession>A0ABQ4S015</accession>
<evidence type="ECO:0000313" key="1">
    <source>
        <dbReference type="EMBL" id="GJD96281.1"/>
    </source>
</evidence>
<dbReference type="Proteomes" id="UP001055125">
    <property type="component" value="Unassembled WGS sequence"/>
</dbReference>
<name>A0ABQ4S015_9HYPH</name>
<comment type="caution">
    <text evidence="1">The sequence shown here is derived from an EMBL/GenBank/DDBJ whole genome shotgun (WGS) entry which is preliminary data.</text>
</comment>
<organism evidence="1 2">
    <name type="scientific">Methylobacterium iners</name>
    <dbReference type="NCBI Taxonomy" id="418707"/>
    <lineage>
        <taxon>Bacteria</taxon>
        <taxon>Pseudomonadati</taxon>
        <taxon>Pseudomonadota</taxon>
        <taxon>Alphaproteobacteria</taxon>
        <taxon>Hyphomicrobiales</taxon>
        <taxon>Methylobacteriaceae</taxon>
        <taxon>Methylobacterium</taxon>
    </lineage>
</organism>
<dbReference type="RefSeq" id="WP_238245389.1">
    <property type="nucleotide sequence ID" value="NZ_BPQP01000057.1"/>
</dbReference>
<protein>
    <submittedName>
        <fullName evidence="1">Uncharacterized protein</fullName>
    </submittedName>
</protein>
<dbReference type="EMBL" id="BPQP01000057">
    <property type="protein sequence ID" value="GJD96281.1"/>
    <property type="molecule type" value="Genomic_DNA"/>
</dbReference>
<keyword evidence="2" id="KW-1185">Reference proteome</keyword>
<evidence type="ECO:0000313" key="2">
    <source>
        <dbReference type="Proteomes" id="UP001055125"/>
    </source>
</evidence>
<reference evidence="1" key="1">
    <citation type="journal article" date="2021" name="Front. Microbiol.">
        <title>Comprehensive Comparative Genomics and Phenotyping of Methylobacterium Species.</title>
        <authorList>
            <person name="Alessa O."/>
            <person name="Ogura Y."/>
            <person name="Fujitani Y."/>
            <person name="Takami H."/>
            <person name="Hayashi T."/>
            <person name="Sahin N."/>
            <person name="Tani A."/>
        </authorList>
    </citation>
    <scope>NUCLEOTIDE SEQUENCE</scope>
    <source>
        <strain evidence="1">DSM 19015</strain>
    </source>
</reference>
<proteinExistence type="predicted"/>
<gene>
    <name evidence="1" type="ORF">OCOJLMKI_3501</name>
</gene>